<accession>A0A839RUP2</accession>
<dbReference type="PANTHER" id="PTHR45625:SF3">
    <property type="entry name" value="PEPTIDYL-PROLYL CIS-TRANS ISOMERASE B-RELATED"/>
    <property type="match status" value="1"/>
</dbReference>
<dbReference type="SUPFAM" id="SSF50891">
    <property type="entry name" value="Cyclophilin-like"/>
    <property type="match status" value="1"/>
</dbReference>
<sequence>MKRARRVAAAIVAPALLLTACSGDDSDNADATGVPASPFAGEAPANETANLDAEPFDVSGPRTDQLPERVDCTYDRAGNSARPVSLPPDSAIPATGVISARIELREGVVELSLDRAKSPCAVNSFVSLAEQDYFTSTICHRLTTRGIFTLQCGDPTGTGTGGPGYAFANEFPTDQLAADSGEAEVTTVYPRGTVAMRDQGTGNNGSQFFIVYDDSPLPPVYTVFGTVDDGLSLIEDIAAEGTTPEHQGAPRQTVQIMSIQIGS</sequence>
<dbReference type="Proteomes" id="UP000567922">
    <property type="component" value="Unassembled WGS sequence"/>
</dbReference>
<dbReference type="OrthoDB" id="5507614at2"/>
<dbReference type="GO" id="GO:0003755">
    <property type="term" value="F:peptidyl-prolyl cis-trans isomerase activity"/>
    <property type="evidence" value="ECO:0007669"/>
    <property type="project" value="UniProtKB-EC"/>
</dbReference>
<dbReference type="PROSITE" id="PS50072">
    <property type="entry name" value="CSA_PPIASE_2"/>
    <property type="match status" value="1"/>
</dbReference>
<keyword evidence="2" id="KW-0732">Signal</keyword>
<dbReference type="InterPro" id="IPR044666">
    <property type="entry name" value="Cyclophilin_A-like"/>
</dbReference>
<dbReference type="EMBL" id="JACHWS010000005">
    <property type="protein sequence ID" value="MBB3039956.1"/>
    <property type="molecule type" value="Genomic_DNA"/>
</dbReference>
<comment type="function">
    <text evidence="1">PPIases accelerate the folding of proteins. It catalyzes the cis-trans isomerization of proline imidic peptide bonds in oligopeptides.</text>
</comment>
<name>A0A839RUP2_9ACTN</name>
<keyword evidence="5" id="KW-1185">Reference proteome</keyword>
<feature type="chain" id="PRO_5039707590" evidence="2">
    <location>
        <begin position="23"/>
        <end position="263"/>
    </location>
</feature>
<keyword evidence="4" id="KW-0413">Isomerase</keyword>
<evidence type="ECO:0000313" key="4">
    <source>
        <dbReference type="EMBL" id="MBB3039956.1"/>
    </source>
</evidence>
<feature type="signal peptide" evidence="2">
    <location>
        <begin position="1"/>
        <end position="22"/>
    </location>
</feature>
<evidence type="ECO:0000259" key="3">
    <source>
        <dbReference type="PROSITE" id="PS50072"/>
    </source>
</evidence>
<dbReference type="PANTHER" id="PTHR45625">
    <property type="entry name" value="PEPTIDYL-PROLYL CIS-TRANS ISOMERASE-RELATED"/>
    <property type="match status" value="1"/>
</dbReference>
<dbReference type="AlphaFoldDB" id="A0A839RUP2"/>
<evidence type="ECO:0000256" key="2">
    <source>
        <dbReference type="SAM" id="SignalP"/>
    </source>
</evidence>
<dbReference type="InterPro" id="IPR002130">
    <property type="entry name" value="Cyclophilin-type_PPIase_dom"/>
</dbReference>
<protein>
    <submittedName>
        <fullName evidence="4">Peptidyl-prolyl cis-trans isomerase B (Cyclophilin B)</fullName>
        <ecNumber evidence="4">5.2.1.8</ecNumber>
    </submittedName>
</protein>
<gene>
    <name evidence="4" type="ORF">FHU29_004446</name>
</gene>
<comment type="caution">
    <text evidence="4">The sequence shown here is derived from an EMBL/GenBank/DDBJ whole genome shotgun (WGS) entry which is preliminary data.</text>
</comment>
<feature type="domain" description="PPIase cyclophilin-type" evidence="3">
    <location>
        <begin position="107"/>
        <end position="261"/>
    </location>
</feature>
<dbReference type="PROSITE" id="PS51257">
    <property type="entry name" value="PROKAR_LIPOPROTEIN"/>
    <property type="match status" value="1"/>
</dbReference>
<dbReference type="Gene3D" id="2.40.100.10">
    <property type="entry name" value="Cyclophilin-like"/>
    <property type="match status" value="1"/>
</dbReference>
<dbReference type="RefSeq" id="WP_083962097.1">
    <property type="nucleotide sequence ID" value="NZ_BDDI01000002.1"/>
</dbReference>
<dbReference type="CDD" id="cd00317">
    <property type="entry name" value="cyclophilin"/>
    <property type="match status" value="1"/>
</dbReference>
<evidence type="ECO:0000256" key="1">
    <source>
        <dbReference type="ARBA" id="ARBA00002388"/>
    </source>
</evidence>
<evidence type="ECO:0000313" key="5">
    <source>
        <dbReference type="Proteomes" id="UP000567922"/>
    </source>
</evidence>
<dbReference type="InterPro" id="IPR029000">
    <property type="entry name" value="Cyclophilin-like_dom_sf"/>
</dbReference>
<dbReference type="Pfam" id="PF00160">
    <property type="entry name" value="Pro_isomerase"/>
    <property type="match status" value="1"/>
</dbReference>
<organism evidence="4 5">
    <name type="scientific">Hoyosella altamirensis</name>
    <dbReference type="NCBI Taxonomy" id="616997"/>
    <lineage>
        <taxon>Bacteria</taxon>
        <taxon>Bacillati</taxon>
        <taxon>Actinomycetota</taxon>
        <taxon>Actinomycetes</taxon>
        <taxon>Mycobacteriales</taxon>
        <taxon>Hoyosellaceae</taxon>
        <taxon>Hoyosella</taxon>
    </lineage>
</organism>
<dbReference type="EC" id="5.2.1.8" evidence="4"/>
<reference evidence="4 5" key="1">
    <citation type="submission" date="2020-08" db="EMBL/GenBank/DDBJ databases">
        <title>Sequencing the genomes of 1000 actinobacteria strains.</title>
        <authorList>
            <person name="Klenk H.-P."/>
        </authorList>
    </citation>
    <scope>NUCLEOTIDE SEQUENCE [LARGE SCALE GENOMIC DNA]</scope>
    <source>
        <strain evidence="4 5">DSM 45258</strain>
    </source>
</reference>
<proteinExistence type="predicted"/>